<organism evidence="1 2">
    <name type="scientific">Hypsibius exemplaris</name>
    <name type="common">Freshwater tardigrade</name>
    <dbReference type="NCBI Taxonomy" id="2072580"/>
    <lineage>
        <taxon>Eukaryota</taxon>
        <taxon>Metazoa</taxon>
        <taxon>Ecdysozoa</taxon>
        <taxon>Tardigrada</taxon>
        <taxon>Eutardigrada</taxon>
        <taxon>Parachela</taxon>
        <taxon>Hypsibioidea</taxon>
        <taxon>Hypsibiidae</taxon>
        <taxon>Hypsibius</taxon>
    </lineage>
</organism>
<comment type="caution">
    <text evidence="1">The sequence shown here is derived from an EMBL/GenBank/DDBJ whole genome shotgun (WGS) entry which is preliminary data.</text>
</comment>
<evidence type="ECO:0000313" key="2">
    <source>
        <dbReference type="Proteomes" id="UP000192578"/>
    </source>
</evidence>
<protein>
    <submittedName>
        <fullName evidence="1">Uncharacterized protein</fullName>
    </submittedName>
</protein>
<keyword evidence="2" id="KW-1185">Reference proteome</keyword>
<dbReference type="Proteomes" id="UP000192578">
    <property type="component" value="Unassembled WGS sequence"/>
</dbReference>
<reference evidence="2" key="1">
    <citation type="submission" date="2017-01" db="EMBL/GenBank/DDBJ databases">
        <title>Comparative genomics of anhydrobiosis in the tardigrade Hypsibius dujardini.</title>
        <authorList>
            <person name="Yoshida Y."/>
            <person name="Koutsovoulos G."/>
            <person name="Laetsch D."/>
            <person name="Stevens L."/>
            <person name="Kumar S."/>
            <person name="Horikawa D."/>
            <person name="Ishino K."/>
            <person name="Komine S."/>
            <person name="Tomita M."/>
            <person name="Blaxter M."/>
            <person name="Arakawa K."/>
        </authorList>
    </citation>
    <scope>NUCLEOTIDE SEQUENCE [LARGE SCALE GENOMIC DNA]</scope>
    <source>
        <strain evidence="2">Z151</strain>
    </source>
</reference>
<proteinExistence type="predicted"/>
<gene>
    <name evidence="1" type="ORF">BV898_15255</name>
</gene>
<dbReference type="AlphaFoldDB" id="A0A9X6RK63"/>
<accession>A0A9X6RK63</accession>
<name>A0A9X6RK63_HYPEX</name>
<evidence type="ECO:0000313" key="1">
    <source>
        <dbReference type="EMBL" id="OWA50749.1"/>
    </source>
</evidence>
<dbReference type="EMBL" id="MTYJ01000201">
    <property type="protein sequence ID" value="OWA50749.1"/>
    <property type="molecule type" value="Genomic_DNA"/>
</dbReference>
<sequence>MLRHVQGSTSIEIIHCPSDLVNAAPKSQLKEKLLIASEIVLEENNEPKTGSGCKRLHYLFTFHELAINVVRLHGASMSEKNKNLLDNNRVLVMRIFVEFYCAENRLQVPKPSDVTVKMSSFLITKRAQKRKLEKEQQCQRGGNYW</sequence>